<protein>
    <submittedName>
        <fullName evidence="2">Uncharacterized protein</fullName>
    </submittedName>
</protein>
<accession>A0A1H3PQE6</accession>
<dbReference type="Proteomes" id="UP000198914">
    <property type="component" value="Unassembled WGS sequence"/>
</dbReference>
<keyword evidence="1" id="KW-1133">Transmembrane helix</keyword>
<dbReference type="STRING" id="1244108.SAMN05444004_105111"/>
<dbReference type="AlphaFoldDB" id="A0A1H3PQE6"/>
<evidence type="ECO:0000313" key="2">
    <source>
        <dbReference type="EMBL" id="SDZ03276.1"/>
    </source>
</evidence>
<name>A0A1H3PQE6_9RHOB</name>
<keyword evidence="1" id="KW-0472">Membrane</keyword>
<dbReference type="OrthoDB" id="7659267at2"/>
<gene>
    <name evidence="2" type="ORF">SAMN05444004_105111</name>
</gene>
<evidence type="ECO:0000313" key="3">
    <source>
        <dbReference type="Proteomes" id="UP000198914"/>
    </source>
</evidence>
<feature type="transmembrane region" description="Helical" evidence="1">
    <location>
        <begin position="64"/>
        <end position="83"/>
    </location>
</feature>
<dbReference type="RefSeq" id="WP_092644580.1">
    <property type="nucleotide sequence ID" value="NZ_FNPX01000005.1"/>
</dbReference>
<keyword evidence="3" id="KW-1185">Reference proteome</keyword>
<dbReference type="EMBL" id="FNPX01000005">
    <property type="protein sequence ID" value="SDZ03276.1"/>
    <property type="molecule type" value="Genomic_DNA"/>
</dbReference>
<organism evidence="2 3">
    <name type="scientific">Jannaschia faecimaris</name>
    <dbReference type="NCBI Taxonomy" id="1244108"/>
    <lineage>
        <taxon>Bacteria</taxon>
        <taxon>Pseudomonadati</taxon>
        <taxon>Pseudomonadota</taxon>
        <taxon>Alphaproteobacteria</taxon>
        <taxon>Rhodobacterales</taxon>
        <taxon>Roseobacteraceae</taxon>
        <taxon>Jannaschia</taxon>
    </lineage>
</organism>
<reference evidence="3" key="1">
    <citation type="submission" date="2016-10" db="EMBL/GenBank/DDBJ databases">
        <authorList>
            <person name="Varghese N."/>
            <person name="Submissions S."/>
        </authorList>
    </citation>
    <scope>NUCLEOTIDE SEQUENCE [LARGE SCALE GENOMIC DNA]</scope>
    <source>
        <strain evidence="3">DSM 100420</strain>
    </source>
</reference>
<proteinExistence type="predicted"/>
<keyword evidence="1" id="KW-0812">Transmembrane</keyword>
<evidence type="ECO:0000256" key="1">
    <source>
        <dbReference type="SAM" id="Phobius"/>
    </source>
</evidence>
<sequence length="86" mass="9331">MMLVVFLAVQALIFAAWAIVSLSILLGIFGRAVSSDPDLQEVDAQAGAVRNYLSDPVNQFRRRVWLGLTPALLICAAISGIVFTRL</sequence>